<dbReference type="EMBL" id="JBHSPC010000093">
    <property type="protein sequence ID" value="MFC5673666.1"/>
    <property type="molecule type" value="Genomic_DNA"/>
</dbReference>
<accession>A0ABW0XYZ1</accession>
<dbReference type="Gene3D" id="3.30.470.20">
    <property type="entry name" value="ATP-grasp fold, B domain"/>
    <property type="match status" value="1"/>
</dbReference>
<organism evidence="2 3">
    <name type="scientific">Streptomyces incanus</name>
    <dbReference type="NCBI Taxonomy" id="887453"/>
    <lineage>
        <taxon>Bacteria</taxon>
        <taxon>Bacillati</taxon>
        <taxon>Actinomycetota</taxon>
        <taxon>Actinomycetes</taxon>
        <taxon>Kitasatosporales</taxon>
        <taxon>Streptomycetaceae</taxon>
        <taxon>Streptomyces</taxon>
    </lineage>
</organism>
<feature type="region of interest" description="Disordered" evidence="1">
    <location>
        <begin position="269"/>
        <end position="298"/>
    </location>
</feature>
<dbReference type="RefSeq" id="WP_381217832.1">
    <property type="nucleotide sequence ID" value="NZ_JBHSPC010000093.1"/>
</dbReference>
<protein>
    <submittedName>
        <fullName evidence="2">RimK family alpha-L-glutamate ligase</fullName>
    </submittedName>
</protein>
<sequence length="298" mass="31649">MRIGLITSEPGHPLLSLTTALLAPDHHVDVLDPRTPLPVSEPLADVYLLKARTPHALALARVLEQRRACVINSATATALCQDRTSMAALALSADLPFAATRTFTTLARLASGPALSGPAVVKSRHSRRHDVVARVDSPSHLRDLAAAHPDEPVVVQDFAPNDGWDYKLWAIGDRLFAGLRRSELSPEGRGPTRALRLDDLPPGWPALVHRVGEVFSLDVYGVDIIDRGHGAPLIVDINAFPGIRGQSGAPEALAALALSRANGADTDRLACRGAGDAGRSGQDRLVRRAPESGPATEP</sequence>
<keyword evidence="3" id="KW-1185">Reference proteome</keyword>
<dbReference type="Proteomes" id="UP001596183">
    <property type="component" value="Unassembled WGS sequence"/>
</dbReference>
<proteinExistence type="predicted"/>
<evidence type="ECO:0000313" key="2">
    <source>
        <dbReference type="EMBL" id="MFC5673666.1"/>
    </source>
</evidence>
<keyword evidence="2" id="KW-0436">Ligase</keyword>
<evidence type="ECO:0000256" key="1">
    <source>
        <dbReference type="SAM" id="MobiDB-lite"/>
    </source>
</evidence>
<name>A0ABW0XYZ1_9ACTN</name>
<reference evidence="3" key="1">
    <citation type="journal article" date="2019" name="Int. J. Syst. Evol. Microbiol.">
        <title>The Global Catalogue of Microorganisms (GCM) 10K type strain sequencing project: providing services to taxonomists for standard genome sequencing and annotation.</title>
        <authorList>
            <consortium name="The Broad Institute Genomics Platform"/>
            <consortium name="The Broad Institute Genome Sequencing Center for Infectious Disease"/>
            <person name="Wu L."/>
            <person name="Ma J."/>
        </authorList>
    </citation>
    <scope>NUCLEOTIDE SEQUENCE [LARGE SCALE GENOMIC DNA]</scope>
    <source>
        <strain evidence="3">JCM 13852</strain>
    </source>
</reference>
<evidence type="ECO:0000313" key="3">
    <source>
        <dbReference type="Proteomes" id="UP001596183"/>
    </source>
</evidence>
<dbReference type="PANTHER" id="PTHR21621">
    <property type="entry name" value="RIBOSOMAL PROTEIN S6 MODIFICATION PROTEIN"/>
    <property type="match status" value="1"/>
</dbReference>
<dbReference type="SUPFAM" id="SSF56059">
    <property type="entry name" value="Glutathione synthetase ATP-binding domain-like"/>
    <property type="match status" value="1"/>
</dbReference>
<dbReference type="GO" id="GO:0016874">
    <property type="term" value="F:ligase activity"/>
    <property type="evidence" value="ECO:0007669"/>
    <property type="project" value="UniProtKB-KW"/>
</dbReference>
<gene>
    <name evidence="2" type="ORF">ACFP2V_27300</name>
</gene>
<feature type="compositionally biased region" description="Basic and acidic residues" evidence="1">
    <location>
        <begin position="281"/>
        <end position="290"/>
    </location>
</feature>
<dbReference type="PANTHER" id="PTHR21621:SF0">
    <property type="entry name" value="BETA-CITRYLGLUTAMATE SYNTHASE B-RELATED"/>
    <property type="match status" value="1"/>
</dbReference>
<comment type="caution">
    <text evidence="2">The sequence shown here is derived from an EMBL/GenBank/DDBJ whole genome shotgun (WGS) entry which is preliminary data.</text>
</comment>